<feature type="compositionally biased region" description="Basic and acidic residues" evidence="1">
    <location>
        <begin position="930"/>
        <end position="943"/>
    </location>
</feature>
<dbReference type="Pfam" id="PF08161">
    <property type="entry name" value="RRP12_HEAT"/>
    <property type="match status" value="1"/>
</dbReference>
<feature type="compositionally biased region" description="Polar residues" evidence="1">
    <location>
        <begin position="779"/>
        <end position="791"/>
    </location>
</feature>
<feature type="compositionally biased region" description="Basic residues" evidence="1">
    <location>
        <begin position="1"/>
        <end position="12"/>
    </location>
</feature>
<dbReference type="GO" id="GO:0005634">
    <property type="term" value="C:nucleus"/>
    <property type="evidence" value="ECO:0007669"/>
    <property type="project" value="UniProtKB-SubCell"/>
</dbReference>
<dbReference type="SUPFAM" id="SSF48371">
    <property type="entry name" value="ARM repeat"/>
    <property type="match status" value="1"/>
</dbReference>
<evidence type="ECO:0000313" key="4">
    <source>
        <dbReference type="WBParaSite" id="Gr19_v10_g4926.t1"/>
    </source>
</evidence>
<feature type="compositionally biased region" description="Low complexity" evidence="1">
    <location>
        <begin position="13"/>
        <end position="26"/>
    </location>
</feature>
<name>A0A914HV11_GLORO</name>
<evidence type="ECO:0000259" key="2">
    <source>
        <dbReference type="Pfam" id="PF08161"/>
    </source>
</evidence>
<feature type="compositionally biased region" description="Basic residues" evidence="1">
    <location>
        <begin position="944"/>
        <end position="955"/>
    </location>
</feature>
<dbReference type="InterPro" id="IPR052087">
    <property type="entry name" value="RRP12"/>
</dbReference>
<feature type="region of interest" description="Disordered" evidence="1">
    <location>
        <begin position="876"/>
        <end position="988"/>
    </location>
</feature>
<feature type="compositionally biased region" description="Acidic residues" evidence="1">
    <location>
        <begin position="977"/>
        <end position="988"/>
    </location>
</feature>
<sequence length="988" mass="108938">MVAKRFRIRAKGSSRSSIAKGGSSASNAKRTRHRDAARVQREAAAYPMVAVDERQQMQSEAALLDNVPMGNISLKTSGKKFGISPDRTGGTVKKASIACATSTILDQLPISNLSLLEDDGPNIDQTVAVELFEQLERALSVQNVKSWPLVIDKIAALLGKAGAAIADGTPSFARVMDTVAQFRDRANCPMAESIDRLFAVALQSVGMESLLSAVPLNVDVDVPVLPRDFSRSWLPPILAKNVRGDSLDFFARSLFPLTARLHQRLHELPELLRKLYTTLEHQIWAILPRCLANEPRDFHVAMPTLAPIMGAALNDRADLRLIVLRALRAALKFETKSAGICVMERYARNFLPILFGIYTATGGTDEVQQRPNQKGASIDGIDGGRHDGGAIRKSVLETIRIYVQQQQMPQQLLTNYVLLAVQKLQQNSSDGAMSEGQCLLADLLAALCRKAAPGDLELIFEFVEPFCCGRSSGRAQKKAYRILAEIYRRIEEPELVLFFETKRPFLRTLVANGTGGLNRTVFPWRIAIYRSVIASFAEFPPLAEFSDSISAEIVAFFHRSNNRSTRHQSALCLSEMTSALIRLALTGEEEISASSALCPLLTKLFGELKASKSGAEPSFQCTLIALNILAQKHCRLMDASLLAQLIAYASAALRLTPAALRPLPIRILRVLAAKMEQFMFDQFKELIIEAVFSQDTSVTTSRMRKANGLLLAQLLDRLDLETLTKFTGDRWVWQKLLKNIEKARRRKQRRRENGGEGEEDDDNDGGPNRERGGERASQRSRSGVETASAISWTTAGGRTAKADSIFDILRDSSDDELEEDNEGKGGGKRNFGQHKLVGGKRRGGSCGMSYLSVVIEDDEEEMLDLLDQKAMLQKVSLVREQQQQQKPTKSERKAGGGKGARKMRERDEGAEEEEEEGGKSGRKGQGPFRVNKEGKLLIADLDKKGRKRASNRKKKEGGVESEEGAKRRKDEKKVSGEGEDGDASGDDD</sequence>
<keyword evidence="3" id="KW-1185">Reference proteome</keyword>
<dbReference type="WBParaSite" id="Gr19_v10_g4926.t1">
    <property type="protein sequence ID" value="Gr19_v10_g4926.t1"/>
    <property type="gene ID" value="Gr19_v10_g4926"/>
</dbReference>
<proteinExistence type="predicted"/>
<dbReference type="PANTHER" id="PTHR48287:SF1">
    <property type="entry name" value="ARM REPEAT SUPERFAMILY PROTEIN"/>
    <property type="match status" value="1"/>
</dbReference>
<feature type="domain" description="RRP12 HEAT" evidence="2">
    <location>
        <begin position="98"/>
        <end position="360"/>
    </location>
</feature>
<dbReference type="InterPro" id="IPR012978">
    <property type="entry name" value="HEAT_RRP12"/>
</dbReference>
<protein>
    <submittedName>
        <fullName evidence="4">Ribosomal RNA-processing protein 12-like conserved domain-containing protein</fullName>
    </submittedName>
</protein>
<dbReference type="InterPro" id="IPR016024">
    <property type="entry name" value="ARM-type_fold"/>
</dbReference>
<feature type="region of interest" description="Disordered" evidence="1">
    <location>
        <begin position="744"/>
        <end position="791"/>
    </location>
</feature>
<feature type="region of interest" description="Disordered" evidence="1">
    <location>
        <begin position="816"/>
        <end position="843"/>
    </location>
</feature>
<evidence type="ECO:0000256" key="1">
    <source>
        <dbReference type="SAM" id="MobiDB-lite"/>
    </source>
</evidence>
<organism evidence="3 4">
    <name type="scientific">Globodera rostochiensis</name>
    <name type="common">Golden nematode worm</name>
    <name type="synonym">Heterodera rostochiensis</name>
    <dbReference type="NCBI Taxonomy" id="31243"/>
    <lineage>
        <taxon>Eukaryota</taxon>
        <taxon>Metazoa</taxon>
        <taxon>Ecdysozoa</taxon>
        <taxon>Nematoda</taxon>
        <taxon>Chromadorea</taxon>
        <taxon>Rhabditida</taxon>
        <taxon>Tylenchina</taxon>
        <taxon>Tylenchomorpha</taxon>
        <taxon>Tylenchoidea</taxon>
        <taxon>Heteroderidae</taxon>
        <taxon>Heteroderinae</taxon>
        <taxon>Globodera</taxon>
    </lineage>
</organism>
<feature type="region of interest" description="Disordered" evidence="1">
    <location>
        <begin position="1"/>
        <end position="39"/>
    </location>
</feature>
<accession>A0A914HV11</accession>
<feature type="compositionally biased region" description="Basic and acidic residues" evidence="1">
    <location>
        <begin position="767"/>
        <end position="777"/>
    </location>
</feature>
<feature type="compositionally biased region" description="Acidic residues" evidence="1">
    <location>
        <begin position="755"/>
        <end position="764"/>
    </location>
</feature>
<dbReference type="PANTHER" id="PTHR48287">
    <property type="entry name" value="ARM REPEAT SUPERFAMILY PROTEIN"/>
    <property type="match status" value="1"/>
</dbReference>
<evidence type="ECO:0000313" key="3">
    <source>
        <dbReference type="Proteomes" id="UP000887572"/>
    </source>
</evidence>
<reference evidence="4" key="1">
    <citation type="submission" date="2022-11" db="UniProtKB">
        <authorList>
            <consortium name="WormBaseParasite"/>
        </authorList>
    </citation>
    <scope>IDENTIFICATION</scope>
</reference>
<dbReference type="Proteomes" id="UP000887572">
    <property type="component" value="Unplaced"/>
</dbReference>
<dbReference type="AlphaFoldDB" id="A0A914HV11"/>